<keyword evidence="3" id="KW-1185">Reference proteome</keyword>
<sequence length="322" mass="34853">MATVFAGFSGALLACAGILGFEDLSLEGRDAEGPDSGGPDAAQQADTGPCGYDKPFRTPVRVDLTPDGLKWGAWLTPEEDRIYFSSYPDGGIADLYVAARDGGHGPFGPAQALGCCDAGAHEINPTLTKKDGLMVFAASDREEKQYDLFAARWLDGSKAFGELRELGPLNSDAHEWAPFLAADGRTLWFASFRNNNWDIYVASMTADGGVGNPAPVGINDRNTQDDNPVLSADGHHLYFSSSRKGTKGDVAVWVAHRDNVSDDLNSWNSPILAGVPEIVVAPEVDSPIAERPLWISPDECRLYYTIHRGPKYRQTYMVERGP</sequence>
<dbReference type="InterPro" id="IPR011659">
    <property type="entry name" value="WD40"/>
</dbReference>
<protein>
    <submittedName>
        <fullName evidence="2">Uncharacterized protein</fullName>
    </submittedName>
</protein>
<dbReference type="RefSeq" id="WP_394831519.1">
    <property type="nucleotide sequence ID" value="NZ_CP089929.1"/>
</dbReference>
<dbReference type="Proteomes" id="UP001374803">
    <property type="component" value="Chromosome"/>
</dbReference>
<reference evidence="2" key="1">
    <citation type="submission" date="2021-12" db="EMBL/GenBank/DDBJ databases">
        <title>Discovery of the Pendulisporaceae a myxobacterial family with distinct sporulation behavior and unique specialized metabolism.</title>
        <authorList>
            <person name="Garcia R."/>
            <person name="Popoff A."/>
            <person name="Bader C.D."/>
            <person name="Loehr J."/>
            <person name="Walesch S."/>
            <person name="Walt C."/>
            <person name="Boldt J."/>
            <person name="Bunk B."/>
            <person name="Haeckl F.J.F.P.J."/>
            <person name="Gunesch A.P."/>
            <person name="Birkelbach J."/>
            <person name="Nuebel U."/>
            <person name="Pietschmann T."/>
            <person name="Bach T."/>
            <person name="Mueller R."/>
        </authorList>
    </citation>
    <scope>NUCLEOTIDE SEQUENCE</scope>
    <source>
        <strain evidence="2">MSr11367</strain>
    </source>
</reference>
<name>A0ABZ2KUZ2_9BACT</name>
<organism evidence="2 3">
    <name type="scientific">Pendulispora rubella</name>
    <dbReference type="NCBI Taxonomy" id="2741070"/>
    <lineage>
        <taxon>Bacteria</taxon>
        <taxon>Pseudomonadati</taxon>
        <taxon>Myxococcota</taxon>
        <taxon>Myxococcia</taxon>
        <taxon>Myxococcales</taxon>
        <taxon>Sorangiineae</taxon>
        <taxon>Pendulisporaceae</taxon>
        <taxon>Pendulispora</taxon>
    </lineage>
</organism>
<proteinExistence type="predicted"/>
<dbReference type="EMBL" id="CP089983">
    <property type="protein sequence ID" value="WXB01900.1"/>
    <property type="molecule type" value="Genomic_DNA"/>
</dbReference>
<accession>A0ABZ2KUZ2</accession>
<feature type="region of interest" description="Disordered" evidence="1">
    <location>
        <begin position="29"/>
        <end position="50"/>
    </location>
</feature>
<dbReference type="SUPFAM" id="SSF82171">
    <property type="entry name" value="DPP6 N-terminal domain-like"/>
    <property type="match status" value="1"/>
</dbReference>
<evidence type="ECO:0000313" key="3">
    <source>
        <dbReference type="Proteomes" id="UP001374803"/>
    </source>
</evidence>
<dbReference type="Pfam" id="PF07676">
    <property type="entry name" value="PD40"/>
    <property type="match status" value="2"/>
</dbReference>
<gene>
    <name evidence="2" type="ORF">LVJ94_33910</name>
</gene>
<dbReference type="Gene3D" id="2.120.10.30">
    <property type="entry name" value="TolB, C-terminal domain"/>
    <property type="match status" value="1"/>
</dbReference>
<evidence type="ECO:0000313" key="2">
    <source>
        <dbReference type="EMBL" id="WXB01900.1"/>
    </source>
</evidence>
<evidence type="ECO:0000256" key="1">
    <source>
        <dbReference type="SAM" id="MobiDB-lite"/>
    </source>
</evidence>
<dbReference type="InterPro" id="IPR011042">
    <property type="entry name" value="6-blade_b-propeller_TolB-like"/>
</dbReference>